<dbReference type="OMA" id="RIIHANM"/>
<protein>
    <submittedName>
        <fullName evidence="3">Glycoside hydrolase family 64 protein</fullName>
    </submittedName>
</protein>
<reference evidence="4" key="1">
    <citation type="journal article" date="2012" name="PLoS Genet.">
        <title>The genomes of the fungal plant pathogens Cladosporium fulvum and Dothistroma septosporum reveal adaptation to different hosts and lifestyles but also signatures of common ancestry.</title>
        <authorList>
            <person name="de Wit P.J.G.M."/>
            <person name="van der Burgt A."/>
            <person name="Oekmen B."/>
            <person name="Stergiopoulos I."/>
            <person name="Abd-Elsalam K.A."/>
            <person name="Aerts A.L."/>
            <person name="Bahkali A.H."/>
            <person name="Beenen H.G."/>
            <person name="Chettri P."/>
            <person name="Cox M.P."/>
            <person name="Datema E."/>
            <person name="de Vries R.P."/>
            <person name="Dhillon B."/>
            <person name="Ganley A.R."/>
            <person name="Griffiths S.A."/>
            <person name="Guo Y."/>
            <person name="Hamelin R.C."/>
            <person name="Henrissat B."/>
            <person name="Kabir M.S."/>
            <person name="Jashni M.K."/>
            <person name="Kema G."/>
            <person name="Klaubauf S."/>
            <person name="Lapidus A."/>
            <person name="Levasseur A."/>
            <person name="Lindquist E."/>
            <person name="Mehrabi R."/>
            <person name="Ohm R.A."/>
            <person name="Owen T.J."/>
            <person name="Salamov A."/>
            <person name="Schwelm A."/>
            <person name="Schijlen E."/>
            <person name="Sun H."/>
            <person name="van den Burg H.A."/>
            <person name="van Ham R.C.H.J."/>
            <person name="Zhang S."/>
            <person name="Goodwin S.B."/>
            <person name="Grigoriev I.V."/>
            <person name="Collemare J."/>
            <person name="Bradshaw R.E."/>
        </authorList>
    </citation>
    <scope>NUCLEOTIDE SEQUENCE [LARGE SCALE GENOMIC DNA]</scope>
    <source>
        <strain evidence="4">NZE10 / CBS 128990</strain>
    </source>
</reference>
<keyword evidence="3" id="KW-0378">Hydrolase</keyword>
<dbReference type="AlphaFoldDB" id="N1PTG4"/>
<dbReference type="HOGENOM" id="CLU_032886_0_0_1"/>
<evidence type="ECO:0000259" key="2">
    <source>
        <dbReference type="PROSITE" id="PS52006"/>
    </source>
</evidence>
<keyword evidence="4" id="KW-1185">Reference proteome</keyword>
<feature type="signal peptide" evidence="1">
    <location>
        <begin position="1"/>
        <end position="21"/>
    </location>
</feature>
<reference evidence="3 4" key="2">
    <citation type="journal article" date="2012" name="PLoS Pathog.">
        <title>Diverse lifestyles and strategies of plant pathogenesis encoded in the genomes of eighteen Dothideomycetes fungi.</title>
        <authorList>
            <person name="Ohm R.A."/>
            <person name="Feau N."/>
            <person name="Henrissat B."/>
            <person name="Schoch C.L."/>
            <person name="Horwitz B.A."/>
            <person name="Barry K.W."/>
            <person name="Condon B.J."/>
            <person name="Copeland A.C."/>
            <person name="Dhillon B."/>
            <person name="Glaser F."/>
            <person name="Hesse C.N."/>
            <person name="Kosti I."/>
            <person name="LaButti K."/>
            <person name="Lindquist E.A."/>
            <person name="Lucas S."/>
            <person name="Salamov A.A."/>
            <person name="Bradshaw R.E."/>
            <person name="Ciuffetti L."/>
            <person name="Hamelin R.C."/>
            <person name="Kema G.H.J."/>
            <person name="Lawrence C."/>
            <person name="Scott J.A."/>
            <person name="Spatafora J.W."/>
            <person name="Turgeon B.G."/>
            <person name="de Wit P.J.G.M."/>
            <person name="Zhong S."/>
            <person name="Goodwin S.B."/>
            <person name="Grigoriev I.V."/>
        </authorList>
    </citation>
    <scope>NUCLEOTIDE SEQUENCE [LARGE SCALE GENOMIC DNA]</scope>
    <source>
        <strain evidence="4">NZE10 / CBS 128990</strain>
    </source>
</reference>
<accession>N1PTG4</accession>
<dbReference type="STRING" id="675120.N1PTG4"/>
<keyword evidence="1" id="KW-0732">Signal</keyword>
<proteinExistence type="predicted"/>
<dbReference type="InterPro" id="IPR032477">
    <property type="entry name" value="Glyco_hydro_64"/>
</dbReference>
<dbReference type="Gene3D" id="3.30.920.50">
    <property type="entry name" value="Beta-1,3-glucanase, C-terminal domain"/>
    <property type="match status" value="1"/>
</dbReference>
<dbReference type="InterPro" id="IPR037398">
    <property type="entry name" value="Glyco_hydro_64_fam"/>
</dbReference>
<evidence type="ECO:0000313" key="3">
    <source>
        <dbReference type="EMBL" id="EME45635.1"/>
    </source>
</evidence>
<gene>
    <name evidence="3" type="ORF">DOTSEDRAFT_52860</name>
</gene>
<dbReference type="Gene3D" id="2.60.110.10">
    <property type="entry name" value="Thaumatin"/>
    <property type="match status" value="1"/>
</dbReference>
<dbReference type="InterPro" id="IPR037176">
    <property type="entry name" value="Osmotin/thaumatin-like_sf"/>
</dbReference>
<dbReference type="Pfam" id="PF16483">
    <property type="entry name" value="Glyco_hydro_64"/>
    <property type="match status" value="1"/>
</dbReference>
<organism evidence="3 4">
    <name type="scientific">Dothistroma septosporum (strain NZE10 / CBS 128990)</name>
    <name type="common">Red band needle blight fungus</name>
    <name type="synonym">Mycosphaerella pini</name>
    <dbReference type="NCBI Taxonomy" id="675120"/>
    <lineage>
        <taxon>Eukaryota</taxon>
        <taxon>Fungi</taxon>
        <taxon>Dikarya</taxon>
        <taxon>Ascomycota</taxon>
        <taxon>Pezizomycotina</taxon>
        <taxon>Dothideomycetes</taxon>
        <taxon>Dothideomycetidae</taxon>
        <taxon>Mycosphaerellales</taxon>
        <taxon>Mycosphaerellaceae</taxon>
        <taxon>Dothistroma</taxon>
    </lineage>
</organism>
<dbReference type="Proteomes" id="UP000016933">
    <property type="component" value="Unassembled WGS sequence"/>
</dbReference>
<feature type="chain" id="PRO_5004110138" evidence="1">
    <location>
        <begin position="22"/>
        <end position="451"/>
    </location>
</feature>
<evidence type="ECO:0000313" key="4">
    <source>
        <dbReference type="Proteomes" id="UP000016933"/>
    </source>
</evidence>
<dbReference type="EMBL" id="KB446538">
    <property type="protein sequence ID" value="EME45635.1"/>
    <property type="molecule type" value="Genomic_DNA"/>
</dbReference>
<dbReference type="PANTHER" id="PTHR38165:SF1">
    <property type="entry name" value="GLUCANASE B"/>
    <property type="match status" value="1"/>
</dbReference>
<dbReference type="InterPro" id="IPR042517">
    <property type="entry name" value="Glyco_hydro_64_N_2"/>
</dbReference>
<name>N1PTG4_DOTSN</name>
<sequence length="451" mass="47712">MGIFSRFVGVSVAALAAVTLATPVPAGPATASDQPTVAQPGGVSDIILTAQNTLNATNGSPPPHFQQLSAMNLPLALVNEIRAGPVTAYITGLDTSNRLVFVQSNGQFYYPTAQQGNTTPQQVPDANIGIPLGAYGTTQTVNLANYLSSGRIYFGVGKLSFYTVYPSGASGPTLVQPAANNPKDPNALVKWGFIEFTTNSASGIYVNLSNVDFVGLVLGMALQTGSGTTLNARGLKPGSLQPMCDAMKQAGQDGQPWPKLCMVDNSNNALRVLGPQDYLSIPGSTKFSAYWENYVNQVFTKYTTQTLTVVTPTHGNVPCKVVNGAITCQGDNHSYAKPIAIDIYGCNSGPFQVYPDANDVHKEVYPRICAAFNRATLLLQGGETQPSLPATSYYQSEPSNLYSKNVHQLSVDGTGYAFPYDDVNPNGSVDQAGALTDSNPQKLTVYIGGQQ</sequence>
<dbReference type="PANTHER" id="PTHR38165">
    <property type="match status" value="1"/>
</dbReference>
<dbReference type="GO" id="GO:0016787">
    <property type="term" value="F:hydrolase activity"/>
    <property type="evidence" value="ECO:0007669"/>
    <property type="project" value="UniProtKB-KW"/>
</dbReference>
<dbReference type="OrthoDB" id="10058186at2759"/>
<dbReference type="eggNOG" id="ENOG502SJJ1">
    <property type="taxonomic scope" value="Eukaryota"/>
</dbReference>
<dbReference type="PROSITE" id="PS52006">
    <property type="entry name" value="GH64"/>
    <property type="match status" value="1"/>
</dbReference>
<evidence type="ECO:0000256" key="1">
    <source>
        <dbReference type="SAM" id="SignalP"/>
    </source>
</evidence>
<feature type="domain" description="GH64" evidence="2">
    <location>
        <begin position="70"/>
        <end position="434"/>
    </location>
</feature>